<evidence type="ECO:0000313" key="1">
    <source>
        <dbReference type="EMBL" id="GAA4764006.1"/>
    </source>
</evidence>
<protein>
    <submittedName>
        <fullName evidence="1">Uncharacterized protein</fullName>
    </submittedName>
</protein>
<organism evidence="1 2">
    <name type="scientific">Microbacterium gilvum</name>
    <dbReference type="NCBI Taxonomy" id="1336204"/>
    <lineage>
        <taxon>Bacteria</taxon>
        <taxon>Bacillati</taxon>
        <taxon>Actinomycetota</taxon>
        <taxon>Actinomycetes</taxon>
        <taxon>Micrococcales</taxon>
        <taxon>Microbacteriaceae</taxon>
        <taxon>Microbacterium</taxon>
    </lineage>
</organism>
<dbReference type="RefSeq" id="WP_345435286.1">
    <property type="nucleotide sequence ID" value="NZ_BAABKO010000001.1"/>
</dbReference>
<evidence type="ECO:0000313" key="2">
    <source>
        <dbReference type="Proteomes" id="UP001501645"/>
    </source>
</evidence>
<name>A0ABP8ZTC0_9MICO</name>
<comment type="caution">
    <text evidence="1">The sequence shown here is derived from an EMBL/GenBank/DDBJ whole genome shotgun (WGS) entry which is preliminary data.</text>
</comment>
<dbReference type="Proteomes" id="UP001501645">
    <property type="component" value="Unassembled WGS sequence"/>
</dbReference>
<sequence length="96" mass="10854">MNTIHLSRPHPPQPQAVSRLATELSAIPERTPRTSAADRLAMRIGLRLLLWGTRPADAQERARAHHERLRIAEAARREHEVAVARAHLLHGTPFIR</sequence>
<gene>
    <name evidence="1" type="ORF">GCM10023351_03370</name>
</gene>
<reference evidence="2" key="1">
    <citation type="journal article" date="2019" name="Int. J. Syst. Evol. Microbiol.">
        <title>The Global Catalogue of Microorganisms (GCM) 10K type strain sequencing project: providing services to taxonomists for standard genome sequencing and annotation.</title>
        <authorList>
            <consortium name="The Broad Institute Genomics Platform"/>
            <consortium name="The Broad Institute Genome Sequencing Center for Infectious Disease"/>
            <person name="Wu L."/>
            <person name="Ma J."/>
        </authorList>
    </citation>
    <scope>NUCLEOTIDE SEQUENCE [LARGE SCALE GENOMIC DNA]</scope>
    <source>
        <strain evidence="2">JCM 18537</strain>
    </source>
</reference>
<accession>A0ABP8ZTC0</accession>
<proteinExistence type="predicted"/>
<keyword evidence="2" id="KW-1185">Reference proteome</keyword>
<dbReference type="EMBL" id="BAABKO010000001">
    <property type="protein sequence ID" value="GAA4764006.1"/>
    <property type="molecule type" value="Genomic_DNA"/>
</dbReference>